<dbReference type="PRINTS" id="PR00411">
    <property type="entry name" value="PNDRDTASEI"/>
</dbReference>
<name>S0FMC8_RUMCE</name>
<evidence type="ECO:0000256" key="2">
    <source>
        <dbReference type="ARBA" id="ARBA00022630"/>
    </source>
</evidence>
<proteinExistence type="predicted"/>
<evidence type="ECO:0000313" key="6">
    <source>
        <dbReference type="EMBL" id="EMS73365.1"/>
    </source>
</evidence>
<dbReference type="NCBIfam" id="TIGR00275">
    <property type="entry name" value="aminoacetone oxidase family FAD-binding enzyme"/>
    <property type="match status" value="1"/>
</dbReference>
<dbReference type="EMBL" id="AORV01000021">
    <property type="protein sequence ID" value="EMS73365.1"/>
    <property type="molecule type" value="Genomic_DNA"/>
</dbReference>
<dbReference type="STRING" id="1195236.CTER_0727"/>
<dbReference type="InterPro" id="IPR055178">
    <property type="entry name" value="RsdA/BaiN/AoA(So)-like_dom"/>
</dbReference>
<evidence type="ECO:0000256" key="3">
    <source>
        <dbReference type="ARBA" id="ARBA00022827"/>
    </source>
</evidence>
<evidence type="ECO:0000256" key="1">
    <source>
        <dbReference type="ARBA" id="ARBA00001974"/>
    </source>
</evidence>
<comment type="caution">
    <text evidence="6">The sequence shown here is derived from an EMBL/GenBank/DDBJ whole genome shotgun (WGS) entry which is preliminary data.</text>
</comment>
<dbReference type="PRINTS" id="PR00368">
    <property type="entry name" value="FADPNR"/>
</dbReference>
<dbReference type="RefSeq" id="WP_004624306.1">
    <property type="nucleotide sequence ID" value="NZ_AORV01000021.1"/>
</dbReference>
<dbReference type="Pfam" id="PF03486">
    <property type="entry name" value="HI0933_like"/>
    <property type="match status" value="1"/>
</dbReference>
<evidence type="ECO:0000313" key="7">
    <source>
        <dbReference type="Proteomes" id="UP000014155"/>
    </source>
</evidence>
<dbReference type="Gene3D" id="3.50.50.60">
    <property type="entry name" value="FAD/NAD(P)-binding domain"/>
    <property type="match status" value="1"/>
</dbReference>
<keyword evidence="2" id="KW-0285">Flavoprotein</keyword>
<protein>
    <submittedName>
        <fullName evidence="6">Flavoprotein, HI0933 family</fullName>
    </submittedName>
</protein>
<dbReference type="InterPro" id="IPR023166">
    <property type="entry name" value="BaiN-like_dom_sf"/>
</dbReference>
<dbReference type="PATRIC" id="fig|1195236.3.peg.1023"/>
<comment type="cofactor">
    <cofactor evidence="1">
        <name>FAD</name>
        <dbReference type="ChEBI" id="CHEBI:57692"/>
    </cofactor>
</comment>
<dbReference type="Pfam" id="PF22780">
    <property type="entry name" value="HI0933_like_1st"/>
    <property type="match status" value="1"/>
</dbReference>
<dbReference type="SUPFAM" id="SSF51905">
    <property type="entry name" value="FAD/NAD(P)-binding domain"/>
    <property type="match status" value="1"/>
</dbReference>
<keyword evidence="7" id="KW-1185">Reference proteome</keyword>
<dbReference type="PANTHER" id="PTHR42887:SF2">
    <property type="entry name" value="OS12G0638800 PROTEIN"/>
    <property type="match status" value="1"/>
</dbReference>
<dbReference type="eggNOG" id="COG2081">
    <property type="taxonomic scope" value="Bacteria"/>
</dbReference>
<dbReference type="InterPro" id="IPR004792">
    <property type="entry name" value="BaiN-like"/>
</dbReference>
<evidence type="ECO:0000259" key="4">
    <source>
        <dbReference type="Pfam" id="PF03486"/>
    </source>
</evidence>
<keyword evidence="3" id="KW-0274">FAD</keyword>
<feature type="domain" description="RsdA/BaiN/AoA(So)-like Rossmann fold-like" evidence="4">
    <location>
        <begin position="5"/>
        <end position="408"/>
    </location>
</feature>
<organism evidence="6 7">
    <name type="scientific">Ruminiclostridium cellobioparum subsp. termitidis CT1112</name>
    <dbReference type="NCBI Taxonomy" id="1195236"/>
    <lineage>
        <taxon>Bacteria</taxon>
        <taxon>Bacillati</taxon>
        <taxon>Bacillota</taxon>
        <taxon>Clostridia</taxon>
        <taxon>Eubacteriales</taxon>
        <taxon>Oscillospiraceae</taxon>
        <taxon>Ruminiclostridium</taxon>
    </lineage>
</organism>
<dbReference type="Proteomes" id="UP000014155">
    <property type="component" value="Unassembled WGS sequence"/>
</dbReference>
<dbReference type="InterPro" id="IPR036188">
    <property type="entry name" value="FAD/NAD-bd_sf"/>
</dbReference>
<accession>S0FMC8</accession>
<evidence type="ECO:0000259" key="5">
    <source>
        <dbReference type="Pfam" id="PF22780"/>
    </source>
</evidence>
<dbReference type="Gene3D" id="1.10.8.260">
    <property type="entry name" value="HI0933 insert domain-like"/>
    <property type="match status" value="1"/>
</dbReference>
<dbReference type="InterPro" id="IPR057661">
    <property type="entry name" value="RsdA/BaiN/AoA(So)_Rossmann"/>
</dbReference>
<reference evidence="6 7" key="1">
    <citation type="journal article" date="2013" name="Genome Announc.">
        <title>Draft Genome Sequence of the Cellulolytic, Mesophilic, Anaerobic Bacterium Clostridium termitidis Strain CT1112 (DSM 5398).</title>
        <authorList>
            <person name="Lal S."/>
            <person name="Ramachandran U."/>
            <person name="Zhang X."/>
            <person name="Munir R."/>
            <person name="Sparling R."/>
            <person name="Levin D.B."/>
        </authorList>
    </citation>
    <scope>NUCLEOTIDE SEQUENCE [LARGE SCALE GENOMIC DNA]</scope>
    <source>
        <strain evidence="6 7">CT1112</strain>
    </source>
</reference>
<sequence>MNTKNVIVVGGGPAGIMAAGIAAHRGNKVILLEKNDRLGKKLLISGKGRCNITNDADIEGLIENTPGNGNFLYSAFYTFSNQDLISFINELGLETKVERGGRVFPVSDSARDVVSALMRFLNKNNVKIMTGSPVRNIIYQNDKVSGVGLTDGTVLEADSVVLAVGGMSYPGTGSTGDGYEMAKKLGHTITPLKPSLVPLVTEDEWVKDLQGLSLKNISVSFKNNRGKEIYSDFGEMIFTHFGVSGPVILSASRHLLAYDFKDITLSVDLKPALSEEKLDERVQRDFEKYSRKQYKNSLDELLPQKLIPVVIELSAIDPYKPVHQITKEERKRLVALLKRLEVTIVAARSIKEAIVTAGGIKTNEINPSTMESRKIKGLYFAGEIIDVDAYTGGFNLTIAFSTGYLAGMNC</sequence>
<dbReference type="AlphaFoldDB" id="S0FMC8"/>
<dbReference type="PANTHER" id="PTHR42887">
    <property type="entry name" value="OS12G0638800 PROTEIN"/>
    <property type="match status" value="1"/>
</dbReference>
<gene>
    <name evidence="6" type="ORF">CTER_0727</name>
</gene>
<feature type="domain" description="RsdA/BaiN/AoA(So)-like insert" evidence="5">
    <location>
        <begin position="193"/>
        <end position="355"/>
    </location>
</feature>
<dbReference type="Gene3D" id="2.40.30.10">
    <property type="entry name" value="Translation factors"/>
    <property type="match status" value="1"/>
</dbReference>
<dbReference type="SUPFAM" id="SSF160996">
    <property type="entry name" value="HI0933 insert domain-like"/>
    <property type="match status" value="1"/>
</dbReference>